<comment type="subcellular location">
    <subcellularLocation>
        <location evidence="2 6">Cytoplasm</location>
    </subcellularLocation>
</comment>
<protein>
    <recommendedName>
        <fullName evidence="4 6">Regulatory protein RecX</fullName>
    </recommendedName>
</protein>
<evidence type="ECO:0000256" key="1">
    <source>
        <dbReference type="ARBA" id="ARBA00003529"/>
    </source>
</evidence>
<name>A0A120I9W4_9LACT</name>
<evidence type="ECO:0000313" key="11">
    <source>
        <dbReference type="EMBL" id="MCY3054081.1"/>
    </source>
</evidence>
<evidence type="ECO:0000256" key="3">
    <source>
        <dbReference type="ARBA" id="ARBA00009695"/>
    </source>
</evidence>
<evidence type="ECO:0000313" key="14">
    <source>
        <dbReference type="Proteomes" id="UP001069145"/>
    </source>
</evidence>
<comment type="function">
    <text evidence="1 6">Modulates RecA activity.</text>
</comment>
<evidence type="ECO:0000259" key="10">
    <source>
        <dbReference type="Pfam" id="PF21982"/>
    </source>
</evidence>
<dbReference type="Pfam" id="PF21982">
    <property type="entry name" value="RecX_HTH1"/>
    <property type="match status" value="1"/>
</dbReference>
<keyword evidence="5 6" id="KW-0963">Cytoplasm</keyword>
<dbReference type="Pfam" id="PF21981">
    <property type="entry name" value="RecX_HTH3"/>
    <property type="match status" value="2"/>
</dbReference>
<feature type="compositionally biased region" description="Basic residues" evidence="7">
    <location>
        <begin position="36"/>
        <end position="50"/>
    </location>
</feature>
<dbReference type="KEGG" id="aun:AWM73_06625"/>
<dbReference type="AlphaFoldDB" id="A0A120I9W4"/>
<evidence type="ECO:0000256" key="7">
    <source>
        <dbReference type="SAM" id="MobiDB-lite"/>
    </source>
</evidence>
<dbReference type="InterPro" id="IPR036388">
    <property type="entry name" value="WH-like_DNA-bd_sf"/>
</dbReference>
<dbReference type="EMBL" id="CP065662">
    <property type="protein sequence ID" value="QPS02129.1"/>
    <property type="molecule type" value="Genomic_DNA"/>
</dbReference>
<accession>A0A120I9W4</accession>
<dbReference type="InterPro" id="IPR053926">
    <property type="entry name" value="RecX_HTH_1st"/>
</dbReference>
<evidence type="ECO:0000256" key="4">
    <source>
        <dbReference type="ARBA" id="ARBA00018111"/>
    </source>
</evidence>
<dbReference type="Pfam" id="PF02631">
    <property type="entry name" value="RecX_HTH2"/>
    <property type="match status" value="1"/>
</dbReference>
<dbReference type="GeneID" id="35767207"/>
<proteinExistence type="inferred from homology"/>
<reference evidence="12 13" key="1">
    <citation type="submission" date="2020-12" db="EMBL/GenBank/DDBJ databases">
        <title>FDA dAtabase for Regulatory Grade micrObial Sequences (FDA-ARGOS): Supporting development and validation of Infectious Disease Dx tests.</title>
        <authorList>
            <person name="Sproer C."/>
            <person name="Gronow S."/>
            <person name="Severitt S."/>
            <person name="Schroder I."/>
            <person name="Tallon L."/>
            <person name="Sadzewicz L."/>
            <person name="Zhao X."/>
            <person name="Boylan J."/>
            <person name="Ott S."/>
            <person name="Bowen H."/>
            <person name="Vavikolanu K."/>
            <person name="Mehta A."/>
            <person name="Aluvathingal J."/>
            <person name="Nadendla S."/>
            <person name="Lowell S."/>
            <person name="Myers T."/>
            <person name="Yan Y."/>
            <person name="Sichtig H."/>
        </authorList>
    </citation>
    <scope>NUCLEOTIDE SEQUENCE [LARGE SCALE GENOMIC DNA]</scope>
    <source>
        <strain evidence="12 13">FDAARGOS_911</strain>
    </source>
</reference>
<gene>
    <name evidence="6" type="primary">recX</name>
    <name evidence="12" type="ORF">I6G68_03405</name>
    <name evidence="11" type="ORF">ODY43_08825</name>
</gene>
<dbReference type="GO" id="GO:0006282">
    <property type="term" value="P:regulation of DNA repair"/>
    <property type="evidence" value="ECO:0007669"/>
    <property type="project" value="UniProtKB-UniRule"/>
</dbReference>
<feature type="domain" description="RecX first three-helical" evidence="10">
    <location>
        <begin position="130"/>
        <end position="169"/>
    </location>
</feature>
<dbReference type="Proteomes" id="UP001069145">
    <property type="component" value="Unassembled WGS sequence"/>
</dbReference>
<reference evidence="11" key="2">
    <citation type="submission" date="2022-09" db="EMBL/GenBank/DDBJ databases">
        <title>Aerococcus urinae taxonomy study.</title>
        <authorList>
            <person name="Christensen J."/>
            <person name="Senneby E."/>
        </authorList>
    </citation>
    <scope>NUCLEOTIDE SEQUENCE</scope>
    <source>
        <strain evidence="11">NLD-066-U95</strain>
    </source>
</reference>
<evidence type="ECO:0000313" key="12">
    <source>
        <dbReference type="EMBL" id="QPS02129.1"/>
    </source>
</evidence>
<feature type="domain" description="RecX second three-helical" evidence="8">
    <location>
        <begin position="176"/>
        <end position="217"/>
    </location>
</feature>
<dbReference type="Proteomes" id="UP000594771">
    <property type="component" value="Chromosome"/>
</dbReference>
<sequence>MLEDNQPVKLSEISPEKKSRQRRVRALADESDQLTRPKRNTKKSGYRPRKSVASSGRRDLDHDQERVLAGKITMIEAQKRHKKRYNVYLDGDFAFGLSEDTLVRYALSKGQYLSQEESKNILASERDNRAYQIALNYLSHSLRSKKQVSQRLAKEDYSQATIDKVMGKLEDLSLVNDLYYGQSYTRTAKTINRKGPKVIAMELKEKGLSEDTIDQALLEYSEADQMENAQHLAKKKLPSLLRKNSNLKAREKLQQFLYKKGYNNDLISQVLSQLKESDQLDRDEGAALNKYFKRYWKKYRNLDEKERRFKVKTMLFGRGFKSEAIDAAIRQAEEEGEL</sequence>
<evidence type="ECO:0000256" key="6">
    <source>
        <dbReference type="HAMAP-Rule" id="MF_01114"/>
    </source>
</evidence>
<evidence type="ECO:0000259" key="9">
    <source>
        <dbReference type="Pfam" id="PF21981"/>
    </source>
</evidence>
<dbReference type="Gene3D" id="1.10.10.10">
    <property type="entry name" value="Winged helix-like DNA-binding domain superfamily/Winged helix DNA-binding domain"/>
    <property type="match status" value="4"/>
</dbReference>
<evidence type="ECO:0000256" key="5">
    <source>
        <dbReference type="ARBA" id="ARBA00022490"/>
    </source>
</evidence>
<dbReference type="RefSeq" id="WP_060778627.1">
    <property type="nucleotide sequence ID" value="NZ_CAJHLF010000015.1"/>
</dbReference>
<feature type="domain" description="RecX third three-helical" evidence="9">
    <location>
        <begin position="224"/>
        <end position="271"/>
    </location>
</feature>
<dbReference type="InterPro" id="IPR003783">
    <property type="entry name" value="Regulatory_RecX"/>
</dbReference>
<dbReference type="InterPro" id="IPR053924">
    <property type="entry name" value="RecX_HTH_2nd"/>
</dbReference>
<dbReference type="PANTHER" id="PTHR33602">
    <property type="entry name" value="REGULATORY PROTEIN RECX FAMILY PROTEIN"/>
    <property type="match status" value="1"/>
</dbReference>
<evidence type="ECO:0000256" key="2">
    <source>
        <dbReference type="ARBA" id="ARBA00004496"/>
    </source>
</evidence>
<dbReference type="EMBL" id="JAOTML010000013">
    <property type="protein sequence ID" value="MCY3054081.1"/>
    <property type="molecule type" value="Genomic_DNA"/>
</dbReference>
<keyword evidence="14" id="KW-1185">Reference proteome</keyword>
<feature type="region of interest" description="Disordered" evidence="7">
    <location>
        <begin position="1"/>
        <end position="63"/>
    </location>
</feature>
<dbReference type="GO" id="GO:0005737">
    <property type="term" value="C:cytoplasm"/>
    <property type="evidence" value="ECO:0007669"/>
    <property type="project" value="UniProtKB-SubCell"/>
</dbReference>
<dbReference type="OrthoDB" id="5421057at2"/>
<evidence type="ECO:0000313" key="13">
    <source>
        <dbReference type="Proteomes" id="UP000594771"/>
    </source>
</evidence>
<dbReference type="InterPro" id="IPR053925">
    <property type="entry name" value="RecX_HTH_3rd"/>
</dbReference>
<organism evidence="12 13">
    <name type="scientific">Aerococcus urinae</name>
    <dbReference type="NCBI Taxonomy" id="1376"/>
    <lineage>
        <taxon>Bacteria</taxon>
        <taxon>Bacillati</taxon>
        <taxon>Bacillota</taxon>
        <taxon>Bacilli</taxon>
        <taxon>Lactobacillales</taxon>
        <taxon>Aerococcaceae</taxon>
        <taxon>Aerococcus</taxon>
    </lineage>
</organism>
<comment type="similarity">
    <text evidence="3 6">Belongs to the RecX family.</text>
</comment>
<feature type="domain" description="RecX third three-helical" evidence="9">
    <location>
        <begin position="286"/>
        <end position="329"/>
    </location>
</feature>
<dbReference type="PANTHER" id="PTHR33602:SF1">
    <property type="entry name" value="REGULATORY PROTEIN RECX FAMILY PROTEIN"/>
    <property type="match status" value="1"/>
</dbReference>
<dbReference type="HAMAP" id="MF_01114">
    <property type="entry name" value="RecX"/>
    <property type="match status" value="1"/>
</dbReference>
<evidence type="ECO:0000259" key="8">
    <source>
        <dbReference type="Pfam" id="PF02631"/>
    </source>
</evidence>